<dbReference type="EMBL" id="SAIY01000005">
    <property type="protein sequence ID" value="NGM14329.1"/>
    <property type="molecule type" value="Genomic_DNA"/>
</dbReference>
<dbReference type="InterPro" id="IPR046922">
    <property type="entry name" value="CATRA-N"/>
</dbReference>
<keyword evidence="1" id="KW-0472">Membrane</keyword>
<name>A0A6M1L7X5_9ACTN</name>
<dbReference type="RefSeq" id="WP_164448207.1">
    <property type="nucleotide sequence ID" value="NZ_SAIY01000005.1"/>
</dbReference>
<dbReference type="AlphaFoldDB" id="A0A6M1L7X5"/>
<evidence type="ECO:0000256" key="1">
    <source>
        <dbReference type="SAM" id="Phobius"/>
    </source>
</evidence>
<dbReference type="InterPro" id="IPR046923">
    <property type="entry name" value="CATRA-C"/>
</dbReference>
<dbReference type="Proteomes" id="UP000478148">
    <property type="component" value="Unassembled WGS sequence"/>
</dbReference>
<feature type="transmembrane region" description="Helical" evidence="1">
    <location>
        <begin position="366"/>
        <end position="386"/>
    </location>
</feature>
<sequence>MRRQALHVYNYLDTGPHRDVLASLVAACRTLGIANLSEVAEARPSRQSARRLFSSPTPGLIFEALEYVTARVAAFLVCLAADDDSGTWREFDRDWRNAFGRPQDSGYSGRVRLFYGLYDGDGDPDRLAGIVAAALPDGLGSLQAAPTVLFEGCYLWEVGGAAEPHRLERVMVLLAPADRECDSDRLVWPHGHSVLRPLPAYLWEMANVRHQARRLAERRMVYQPEALLERAGRFERAEVKHPRGAAVREAMLSTLRREVALVAAHEAVLRTMHRTVEAATANARVWLEAGWVKPVSPDVGGDVVAPHVSDPVGQDLRYAKWLLVEILDEADTVRDAVSYAEPMARIGTAEIEQRLREQGERAEFRSVLQTSVIAAIGLLLAAAQTFDYSIPMYASLKMPSVVTIACVALLIPLAVALRSRPESRWRWLWAGLAGISVASALVWLATTALIRWRTGHPATVQLSRTAVAITAAAVSVGFIAMRRATRSRHTSW</sequence>
<organism evidence="4 5">
    <name type="scientific">Verrucosispora sioxanthis</name>
    <dbReference type="NCBI Taxonomy" id="2499994"/>
    <lineage>
        <taxon>Bacteria</taxon>
        <taxon>Bacillati</taxon>
        <taxon>Actinomycetota</taxon>
        <taxon>Actinomycetes</taxon>
        <taxon>Micromonosporales</taxon>
        <taxon>Micromonosporaceae</taxon>
        <taxon>Micromonospora</taxon>
    </lineage>
</organism>
<dbReference type="NCBIfam" id="NF038357">
    <property type="entry name" value="BN6_48550_fam"/>
    <property type="match status" value="1"/>
</dbReference>
<evidence type="ECO:0000313" key="4">
    <source>
        <dbReference type="EMBL" id="NGM14329.1"/>
    </source>
</evidence>
<feature type="transmembrane region" description="Helical" evidence="1">
    <location>
        <begin position="398"/>
        <end position="417"/>
    </location>
</feature>
<evidence type="ECO:0000259" key="3">
    <source>
        <dbReference type="Pfam" id="PF20270"/>
    </source>
</evidence>
<protein>
    <submittedName>
        <fullName evidence="4">Uncharacterized protein</fullName>
    </submittedName>
</protein>
<accession>A0A6M1L7X5</accession>
<dbReference type="Pfam" id="PF20269">
    <property type="entry name" value="CATRA-N"/>
    <property type="match status" value="1"/>
</dbReference>
<reference evidence="4 5" key="1">
    <citation type="submission" date="2020-02" db="EMBL/GenBank/DDBJ databases">
        <title>Draft Genome Sequence of Verrucosispora sp. Strain CWR15, Isolated from Gulf of Mexico Sponge.</title>
        <authorList>
            <person name="Kennedy S.J."/>
            <person name="Cella E."/>
            <person name="Azarian T."/>
            <person name="Baker B.J."/>
            <person name="Shaw L.N."/>
        </authorList>
    </citation>
    <scope>NUCLEOTIDE SEQUENCE [LARGE SCALE GENOMIC DNA]</scope>
    <source>
        <strain evidence="4 5">CWR15</strain>
    </source>
</reference>
<keyword evidence="1" id="KW-1133">Transmembrane helix</keyword>
<gene>
    <name evidence="4" type="ORF">ENC19_17485</name>
</gene>
<feature type="domain" description="CASPASE and TPR Repeat-Associated C-terminal" evidence="3">
    <location>
        <begin position="197"/>
        <end position="337"/>
    </location>
</feature>
<keyword evidence="1" id="KW-0812">Transmembrane</keyword>
<dbReference type="Pfam" id="PF20270">
    <property type="entry name" value="CATRA-C"/>
    <property type="match status" value="1"/>
</dbReference>
<keyword evidence="5" id="KW-1185">Reference proteome</keyword>
<proteinExistence type="predicted"/>
<feature type="domain" description="CASPASE and TPR Repeat-Associated N-terminal" evidence="2">
    <location>
        <begin position="53"/>
        <end position="190"/>
    </location>
</feature>
<evidence type="ECO:0000313" key="5">
    <source>
        <dbReference type="Proteomes" id="UP000478148"/>
    </source>
</evidence>
<feature type="transmembrane region" description="Helical" evidence="1">
    <location>
        <begin position="429"/>
        <end position="450"/>
    </location>
</feature>
<feature type="transmembrane region" description="Helical" evidence="1">
    <location>
        <begin position="462"/>
        <end position="481"/>
    </location>
</feature>
<comment type="caution">
    <text evidence="4">The sequence shown here is derived from an EMBL/GenBank/DDBJ whole genome shotgun (WGS) entry which is preliminary data.</text>
</comment>
<evidence type="ECO:0000259" key="2">
    <source>
        <dbReference type="Pfam" id="PF20269"/>
    </source>
</evidence>